<dbReference type="CDD" id="cd08188">
    <property type="entry name" value="PDDH"/>
    <property type="match status" value="1"/>
</dbReference>
<proteinExistence type="inferred from homology"/>
<dbReference type="PROSITE" id="PS00060">
    <property type="entry name" value="ADH_IRON_2"/>
    <property type="match status" value="1"/>
</dbReference>
<dbReference type="PANTHER" id="PTHR11496:SF102">
    <property type="entry name" value="ALCOHOL DEHYDROGENASE 4"/>
    <property type="match status" value="1"/>
</dbReference>
<dbReference type="GO" id="GO:0046872">
    <property type="term" value="F:metal ion binding"/>
    <property type="evidence" value="ECO:0007669"/>
    <property type="project" value="InterPro"/>
</dbReference>
<keyword evidence="9" id="KW-1185">Reference proteome</keyword>
<dbReference type="PROSITE" id="PS00913">
    <property type="entry name" value="ADH_IRON_1"/>
    <property type="match status" value="1"/>
</dbReference>
<dbReference type="OrthoDB" id="339764at2759"/>
<dbReference type="Proteomes" id="UP000232323">
    <property type="component" value="Unassembled WGS sequence"/>
</dbReference>
<protein>
    <recommendedName>
        <fullName evidence="4">Alcohol dehydrogenase 4</fullName>
    </recommendedName>
    <alternativeName>
        <fullName evidence="5">Alcohol dehydrogenase IV</fullName>
    </alternativeName>
</protein>
<dbReference type="PANTHER" id="PTHR11496">
    <property type="entry name" value="ALCOHOL DEHYDROGENASE"/>
    <property type="match status" value="1"/>
</dbReference>
<dbReference type="FunFam" id="1.20.1090.10:FF:000001">
    <property type="entry name" value="Aldehyde-alcohol dehydrogenase"/>
    <property type="match status" value="1"/>
</dbReference>
<dbReference type="GO" id="GO:0004022">
    <property type="term" value="F:alcohol dehydrogenase (NAD+) activity"/>
    <property type="evidence" value="ECO:0007669"/>
    <property type="project" value="TreeGrafter"/>
</dbReference>
<gene>
    <name evidence="8" type="ORF">CEUSTIGMA_g4358.t1</name>
</gene>
<sequence>MISSHYSSLGKVQKNPCKRSSNNAPCLFDLPEHYAQLHASRLASCLPATRTRYVLQTRATKDLSSTDEEAMMDSTQGSHAQGFHHPSATSFFFNPSTAVLGPGALETAGDEIKKLGLKNALIVTDAVLHKIGATLPLTELLTKLSIKYTLFDGCEPNPTVEQVDAGARLAIEHGCDFVISFGGSSPHDCAKAVAALVTNGGKVQDFEGLNNVKKPMLPLVAVNTTAGTAAEMTRFCIITDTSRHVKMAIVDNKLTPTIAVDDSNLMVGMPKGLTAATGMDALTHSLEAYLSTSSTPVTDASALHAMRLISAYLREAVTNGSDLKAREMMAYAEYLAGIAFNNASLGYVHAMAHQLGGLYNLPHGVCNAILLPVVMEYNSQAVPELFIDIAEAMGIKGIGQDSQLAIKRVLEEVRALSSDVGIPHNLQALPGSLVKREDFSTLATNAMKDACGLTNPIQPDFDMVMGLYEKAFTQ</sequence>
<dbReference type="Gene3D" id="1.20.1090.10">
    <property type="entry name" value="Dehydroquinate synthase-like - alpha domain"/>
    <property type="match status" value="1"/>
</dbReference>
<evidence type="ECO:0000259" key="6">
    <source>
        <dbReference type="Pfam" id="PF00465"/>
    </source>
</evidence>
<evidence type="ECO:0000313" key="9">
    <source>
        <dbReference type="Proteomes" id="UP000232323"/>
    </source>
</evidence>
<name>A0A250X1Z4_9CHLO</name>
<evidence type="ECO:0000259" key="7">
    <source>
        <dbReference type="Pfam" id="PF25137"/>
    </source>
</evidence>
<dbReference type="Pfam" id="PF00465">
    <property type="entry name" value="Fe-ADH"/>
    <property type="match status" value="1"/>
</dbReference>
<evidence type="ECO:0000256" key="4">
    <source>
        <dbReference type="ARBA" id="ARBA00074847"/>
    </source>
</evidence>
<dbReference type="FunFam" id="3.40.50.1970:FF:000003">
    <property type="entry name" value="Alcohol dehydrogenase, iron-containing"/>
    <property type="match status" value="1"/>
</dbReference>
<evidence type="ECO:0000256" key="5">
    <source>
        <dbReference type="ARBA" id="ARBA00076695"/>
    </source>
</evidence>
<dbReference type="InterPro" id="IPR039697">
    <property type="entry name" value="Alcohol_dehydrogenase_Fe"/>
</dbReference>
<dbReference type="EMBL" id="BEGY01000020">
    <property type="protein sequence ID" value="GAX76912.1"/>
    <property type="molecule type" value="Genomic_DNA"/>
</dbReference>
<evidence type="ECO:0000256" key="3">
    <source>
        <dbReference type="ARBA" id="ARBA00023027"/>
    </source>
</evidence>
<accession>A0A250X1Z4</accession>
<dbReference type="InterPro" id="IPR001670">
    <property type="entry name" value="ADH_Fe/GldA"/>
</dbReference>
<evidence type="ECO:0000313" key="8">
    <source>
        <dbReference type="EMBL" id="GAX76912.1"/>
    </source>
</evidence>
<evidence type="ECO:0000256" key="1">
    <source>
        <dbReference type="ARBA" id="ARBA00007358"/>
    </source>
</evidence>
<dbReference type="AlphaFoldDB" id="A0A250X1Z4"/>
<dbReference type="Gene3D" id="3.40.50.1970">
    <property type="match status" value="1"/>
</dbReference>
<evidence type="ECO:0000256" key="2">
    <source>
        <dbReference type="ARBA" id="ARBA00023002"/>
    </source>
</evidence>
<dbReference type="InterPro" id="IPR018211">
    <property type="entry name" value="ADH_Fe_CS"/>
</dbReference>
<dbReference type="Pfam" id="PF25137">
    <property type="entry name" value="ADH_Fe_C"/>
    <property type="match status" value="1"/>
</dbReference>
<feature type="domain" description="Alcohol dehydrogenase iron-type/glycerol dehydrogenase GldA" evidence="6">
    <location>
        <begin position="95"/>
        <end position="262"/>
    </location>
</feature>
<comment type="caution">
    <text evidence="8">The sequence shown here is derived from an EMBL/GenBank/DDBJ whole genome shotgun (WGS) entry which is preliminary data.</text>
</comment>
<reference evidence="8 9" key="1">
    <citation type="submission" date="2017-08" db="EMBL/GenBank/DDBJ databases">
        <title>Acidophilic green algal genome provides insights into adaptation to an acidic environment.</title>
        <authorList>
            <person name="Hirooka S."/>
            <person name="Hirose Y."/>
            <person name="Kanesaki Y."/>
            <person name="Higuchi S."/>
            <person name="Fujiwara T."/>
            <person name="Onuma R."/>
            <person name="Era A."/>
            <person name="Ohbayashi R."/>
            <person name="Uzuka A."/>
            <person name="Nozaki H."/>
            <person name="Yoshikawa H."/>
            <person name="Miyagishima S.Y."/>
        </authorList>
    </citation>
    <scope>NUCLEOTIDE SEQUENCE [LARGE SCALE GENOMIC DNA]</scope>
    <source>
        <strain evidence="8 9">NIES-2499</strain>
    </source>
</reference>
<keyword evidence="2" id="KW-0560">Oxidoreductase</keyword>
<comment type="similarity">
    <text evidence="1">Belongs to the iron-containing alcohol dehydrogenase family.</text>
</comment>
<dbReference type="STRING" id="1157962.A0A250X1Z4"/>
<keyword evidence="3" id="KW-0520">NAD</keyword>
<dbReference type="InterPro" id="IPR056798">
    <property type="entry name" value="ADH_Fe_C"/>
</dbReference>
<dbReference type="GO" id="GO:0006113">
    <property type="term" value="P:fermentation"/>
    <property type="evidence" value="ECO:0007669"/>
    <property type="project" value="UniProtKB-ARBA"/>
</dbReference>
<dbReference type="SUPFAM" id="SSF56796">
    <property type="entry name" value="Dehydroquinate synthase-like"/>
    <property type="match status" value="1"/>
</dbReference>
<feature type="domain" description="Fe-containing alcohol dehydrogenase-like C-terminal" evidence="7">
    <location>
        <begin position="274"/>
        <end position="472"/>
    </location>
</feature>
<organism evidence="8 9">
    <name type="scientific">Chlamydomonas eustigma</name>
    <dbReference type="NCBI Taxonomy" id="1157962"/>
    <lineage>
        <taxon>Eukaryota</taxon>
        <taxon>Viridiplantae</taxon>
        <taxon>Chlorophyta</taxon>
        <taxon>core chlorophytes</taxon>
        <taxon>Chlorophyceae</taxon>
        <taxon>CS clade</taxon>
        <taxon>Chlamydomonadales</taxon>
        <taxon>Chlamydomonadaceae</taxon>
        <taxon>Chlamydomonas</taxon>
    </lineage>
</organism>